<dbReference type="InterPro" id="IPR039294">
    <property type="entry name" value="EIF1AD"/>
</dbReference>
<dbReference type="GO" id="GO:0003723">
    <property type="term" value="F:RNA binding"/>
    <property type="evidence" value="ECO:0007669"/>
    <property type="project" value="UniProtKB-KW"/>
</dbReference>
<feature type="domain" description="S1-like" evidence="5">
    <location>
        <begin position="6"/>
        <end position="101"/>
    </location>
</feature>
<dbReference type="PROSITE" id="PS50832">
    <property type="entry name" value="S1_IF1_TYPE"/>
    <property type="match status" value="1"/>
</dbReference>
<dbReference type="Gene3D" id="2.40.50.140">
    <property type="entry name" value="Nucleic acid-binding proteins"/>
    <property type="match status" value="1"/>
</dbReference>
<accession>A0A6G1GW79</accession>
<keyword evidence="3" id="KW-0648">Protein biosynthesis</keyword>
<name>A0A6G1GW79_9PEZI</name>
<dbReference type="GO" id="GO:0005634">
    <property type="term" value="C:nucleus"/>
    <property type="evidence" value="ECO:0007669"/>
    <property type="project" value="TreeGrafter"/>
</dbReference>
<evidence type="ECO:0000256" key="1">
    <source>
        <dbReference type="ARBA" id="ARBA00007340"/>
    </source>
</evidence>
<feature type="region of interest" description="Disordered" evidence="4">
    <location>
        <begin position="109"/>
        <end position="137"/>
    </location>
</feature>
<dbReference type="PANTHER" id="PTHR21641:SF0">
    <property type="entry name" value="RNA-BINDING PROTEIN EIF1AD-RELATED"/>
    <property type="match status" value="1"/>
</dbReference>
<dbReference type="SMART" id="SM00652">
    <property type="entry name" value="eIF1a"/>
    <property type="match status" value="1"/>
</dbReference>
<protein>
    <submittedName>
        <fullName evidence="6">Nucleic acid-binding protein</fullName>
    </submittedName>
</protein>
<dbReference type="GO" id="GO:0003743">
    <property type="term" value="F:translation initiation factor activity"/>
    <property type="evidence" value="ECO:0007669"/>
    <property type="project" value="UniProtKB-UniRule"/>
</dbReference>
<evidence type="ECO:0000313" key="7">
    <source>
        <dbReference type="Proteomes" id="UP000800041"/>
    </source>
</evidence>
<dbReference type="OrthoDB" id="1738325at2759"/>
<organism evidence="6 7">
    <name type="scientific">Aulographum hederae CBS 113979</name>
    <dbReference type="NCBI Taxonomy" id="1176131"/>
    <lineage>
        <taxon>Eukaryota</taxon>
        <taxon>Fungi</taxon>
        <taxon>Dikarya</taxon>
        <taxon>Ascomycota</taxon>
        <taxon>Pezizomycotina</taxon>
        <taxon>Dothideomycetes</taxon>
        <taxon>Pleosporomycetidae</taxon>
        <taxon>Aulographales</taxon>
        <taxon>Aulographaceae</taxon>
    </lineage>
</organism>
<reference evidence="6" key="1">
    <citation type="journal article" date="2020" name="Stud. Mycol.">
        <title>101 Dothideomycetes genomes: a test case for predicting lifestyles and emergence of pathogens.</title>
        <authorList>
            <person name="Haridas S."/>
            <person name="Albert R."/>
            <person name="Binder M."/>
            <person name="Bloem J."/>
            <person name="Labutti K."/>
            <person name="Salamov A."/>
            <person name="Andreopoulos B."/>
            <person name="Baker S."/>
            <person name="Barry K."/>
            <person name="Bills G."/>
            <person name="Bluhm B."/>
            <person name="Cannon C."/>
            <person name="Castanera R."/>
            <person name="Culley D."/>
            <person name="Daum C."/>
            <person name="Ezra D."/>
            <person name="Gonzalez J."/>
            <person name="Henrissat B."/>
            <person name="Kuo A."/>
            <person name="Liang C."/>
            <person name="Lipzen A."/>
            <person name="Lutzoni F."/>
            <person name="Magnuson J."/>
            <person name="Mondo S."/>
            <person name="Nolan M."/>
            <person name="Ohm R."/>
            <person name="Pangilinan J."/>
            <person name="Park H.-J."/>
            <person name="Ramirez L."/>
            <person name="Alfaro M."/>
            <person name="Sun H."/>
            <person name="Tritt A."/>
            <person name="Yoshinaga Y."/>
            <person name="Zwiers L.-H."/>
            <person name="Turgeon B."/>
            <person name="Goodwin S."/>
            <person name="Spatafora J."/>
            <person name="Crous P."/>
            <person name="Grigoriev I."/>
        </authorList>
    </citation>
    <scope>NUCLEOTIDE SEQUENCE</scope>
    <source>
        <strain evidence="6">CBS 113979</strain>
    </source>
</reference>
<evidence type="ECO:0000259" key="5">
    <source>
        <dbReference type="PROSITE" id="PS50832"/>
    </source>
</evidence>
<dbReference type="AlphaFoldDB" id="A0A6G1GW79"/>
<dbReference type="EMBL" id="ML977164">
    <property type="protein sequence ID" value="KAF1984998.1"/>
    <property type="molecule type" value="Genomic_DNA"/>
</dbReference>
<keyword evidence="3" id="KW-0396">Initiation factor</keyword>
<dbReference type="SUPFAM" id="SSF50249">
    <property type="entry name" value="Nucleic acid-binding proteins"/>
    <property type="match status" value="1"/>
</dbReference>
<keyword evidence="7" id="KW-1185">Reference proteome</keyword>
<dbReference type="InterPro" id="IPR006196">
    <property type="entry name" value="RNA-binding_domain_S1_IF1"/>
</dbReference>
<dbReference type="PANTHER" id="PTHR21641">
    <property type="entry name" value="TRANSLATION INITIATION FACTOR-RELATED"/>
    <property type="match status" value="1"/>
</dbReference>
<keyword evidence="2" id="KW-0694">RNA-binding</keyword>
<dbReference type="InterPro" id="IPR012340">
    <property type="entry name" value="NA-bd_OB-fold"/>
</dbReference>
<evidence type="ECO:0000256" key="4">
    <source>
        <dbReference type="SAM" id="MobiDB-lite"/>
    </source>
</evidence>
<dbReference type="Pfam" id="PF01176">
    <property type="entry name" value="eIF-1a"/>
    <property type="match status" value="1"/>
</dbReference>
<evidence type="ECO:0000313" key="6">
    <source>
        <dbReference type="EMBL" id="KAF1984998.1"/>
    </source>
</evidence>
<evidence type="ECO:0000256" key="2">
    <source>
        <dbReference type="ARBA" id="ARBA00022884"/>
    </source>
</evidence>
<dbReference type="Proteomes" id="UP000800041">
    <property type="component" value="Unassembled WGS sequence"/>
</dbReference>
<evidence type="ECO:0000256" key="3">
    <source>
        <dbReference type="PROSITE-ProRule" id="PRU00181"/>
    </source>
</evidence>
<sequence length="137" mass="15852">MSFSKRKIQATAEETLTPPDSLSEGQFIAQVVKISSHNLYDVKLPSGDQLLVELPARFRKTIWIKLRGYVLIDTANMLERDNKLHGEIINVVRNEKLWRKEKYWPAEFQRSPAYDQDSEEDESNVGKMPPSDDENET</sequence>
<proteinExistence type="inferred from homology"/>
<comment type="similarity">
    <text evidence="1">Belongs to the EIF1AD family.</text>
</comment>
<dbReference type="InterPro" id="IPR001253">
    <property type="entry name" value="TIF_eIF-1A"/>
</dbReference>
<gene>
    <name evidence="6" type="ORF">K402DRAFT_335408</name>
</gene>